<evidence type="ECO:0000313" key="1">
    <source>
        <dbReference type="EMBL" id="KAG5606032.1"/>
    </source>
</evidence>
<proteinExistence type="predicted"/>
<organism evidence="1 2">
    <name type="scientific">Solanum commersonii</name>
    <name type="common">Commerson's wild potato</name>
    <name type="synonym">Commerson's nightshade</name>
    <dbReference type="NCBI Taxonomy" id="4109"/>
    <lineage>
        <taxon>Eukaryota</taxon>
        <taxon>Viridiplantae</taxon>
        <taxon>Streptophyta</taxon>
        <taxon>Embryophyta</taxon>
        <taxon>Tracheophyta</taxon>
        <taxon>Spermatophyta</taxon>
        <taxon>Magnoliopsida</taxon>
        <taxon>eudicotyledons</taxon>
        <taxon>Gunneridae</taxon>
        <taxon>Pentapetalae</taxon>
        <taxon>asterids</taxon>
        <taxon>lamiids</taxon>
        <taxon>Solanales</taxon>
        <taxon>Solanaceae</taxon>
        <taxon>Solanoideae</taxon>
        <taxon>Solaneae</taxon>
        <taxon>Solanum</taxon>
    </lineage>
</organism>
<dbReference type="AlphaFoldDB" id="A0A9J5Z236"/>
<sequence>MVFIDLKKAYDKVLKDLEAKEFRLSRTKTEYEECKFCEVMHEEDMEYRVKLGLNQKFVPTDKSFIATNESSAASDDSSVAIYGLSAKLGKNQKLVITDKSFIATYESFAAPDDSSVATNGLPVPLMEESITIVVGCYGKWIEKNNQFIWRWKDGDMSEDILYNDFVNSIISYCGLNCPPNDLVISYMHKSFENQRVLLPFKISNQLRLCVYLSDATRSVLRVYVVEKSIENKNVEQDQQNLLNDELNGMNMNIPDDEIGHDVEEDQTPTPIVDIGGSSQLKQLNNLQDDETCFYIGMTFKNKEELVISLHIVCLKKDFRLAKVINSRSVYCFKCAHSVPPEDSWIVPLEILEREILPPYVDLSKPGRRPTKRRRGVKESFPTRKNKCSICKNVGHKRTSCPMTHPLEIVKHICSYVAMDVSSVATYEHQLQHMSIYV</sequence>
<reference evidence="1 2" key="1">
    <citation type="submission" date="2020-09" db="EMBL/GenBank/DDBJ databases">
        <title>De no assembly of potato wild relative species, Solanum commersonii.</title>
        <authorList>
            <person name="Cho K."/>
        </authorList>
    </citation>
    <scope>NUCLEOTIDE SEQUENCE [LARGE SCALE GENOMIC DNA]</scope>
    <source>
        <strain evidence="1">LZ3.2</strain>
        <tissue evidence="1">Leaf</tissue>
    </source>
</reference>
<dbReference type="EMBL" id="JACXVP010000005">
    <property type="protein sequence ID" value="KAG5606032.1"/>
    <property type="molecule type" value="Genomic_DNA"/>
</dbReference>
<protein>
    <submittedName>
        <fullName evidence="1">Uncharacterized protein</fullName>
    </submittedName>
</protein>
<evidence type="ECO:0000313" key="2">
    <source>
        <dbReference type="Proteomes" id="UP000824120"/>
    </source>
</evidence>
<gene>
    <name evidence="1" type="ORF">H5410_027524</name>
</gene>
<accession>A0A9J5Z236</accession>
<keyword evidence="2" id="KW-1185">Reference proteome</keyword>
<dbReference type="Proteomes" id="UP000824120">
    <property type="component" value="Chromosome 5"/>
</dbReference>
<dbReference type="OrthoDB" id="1266775at2759"/>
<comment type="caution">
    <text evidence="1">The sequence shown here is derived from an EMBL/GenBank/DDBJ whole genome shotgun (WGS) entry which is preliminary data.</text>
</comment>
<name>A0A9J5Z236_SOLCO</name>